<evidence type="ECO:0000256" key="1">
    <source>
        <dbReference type="ARBA" id="ARBA00023224"/>
    </source>
</evidence>
<evidence type="ECO:0000313" key="4">
    <source>
        <dbReference type="EMBL" id="MBM3273561.1"/>
    </source>
</evidence>
<evidence type="ECO:0000259" key="3">
    <source>
        <dbReference type="PROSITE" id="PS50111"/>
    </source>
</evidence>
<comment type="caution">
    <text evidence="4">The sequence shown here is derived from an EMBL/GenBank/DDBJ whole genome shotgun (WGS) entry which is preliminary data.</text>
</comment>
<dbReference type="Proteomes" id="UP000703893">
    <property type="component" value="Unassembled WGS sequence"/>
</dbReference>
<gene>
    <name evidence="4" type="ORF">FJZ00_00305</name>
</gene>
<sequence>MVSELFVLGCAAAGGLLGAFLARRMAGDRFARREAEMREGHAREIAGLKAAMASATERQADAVAKAHGTLAELAAVSSAIAETTQRVVAHADQTLYEVEEGVGAVGLTVAKMQEILEKNESAIGEILALGRRAEQIGEIMAFINHFTDQTKLIAFNAALEAAGAGAAGKRFGVVATEIRRLAESIVESTDEIKAAITQMQEDTNDLVGTSEEAAKRLVDGFRHTEATAQALQEIRERARDTAESAKQIASATVRQQETSGRVLAALTELSLGLRESLDNGRPSGARDLDELAEELARVGAVQAQGVQSTI</sequence>
<dbReference type="AlphaFoldDB" id="A0A938BJV0"/>
<accession>A0A938BJV0</accession>
<dbReference type="SUPFAM" id="SSF58104">
    <property type="entry name" value="Methyl-accepting chemotaxis protein (MCP) signaling domain"/>
    <property type="match status" value="1"/>
</dbReference>
<dbReference type="SMART" id="SM00283">
    <property type="entry name" value="MA"/>
    <property type="match status" value="1"/>
</dbReference>
<evidence type="ECO:0000256" key="2">
    <source>
        <dbReference type="PROSITE-ProRule" id="PRU00284"/>
    </source>
</evidence>
<keyword evidence="1 2" id="KW-0807">Transducer</keyword>
<dbReference type="EMBL" id="VGJX01000007">
    <property type="protein sequence ID" value="MBM3273561.1"/>
    <property type="molecule type" value="Genomic_DNA"/>
</dbReference>
<dbReference type="GO" id="GO:0007165">
    <property type="term" value="P:signal transduction"/>
    <property type="evidence" value="ECO:0007669"/>
    <property type="project" value="UniProtKB-KW"/>
</dbReference>
<dbReference type="PROSITE" id="PS50111">
    <property type="entry name" value="CHEMOTAXIS_TRANSDUC_2"/>
    <property type="match status" value="1"/>
</dbReference>
<dbReference type="Pfam" id="PF00015">
    <property type="entry name" value="MCPsignal"/>
    <property type="match status" value="1"/>
</dbReference>
<dbReference type="GO" id="GO:0016020">
    <property type="term" value="C:membrane"/>
    <property type="evidence" value="ECO:0007669"/>
    <property type="project" value="InterPro"/>
</dbReference>
<name>A0A938BJV0_9BACT</name>
<organism evidence="4 5">
    <name type="scientific">Candidatus Tanganyikabacteria bacterium</name>
    <dbReference type="NCBI Taxonomy" id="2961651"/>
    <lineage>
        <taxon>Bacteria</taxon>
        <taxon>Bacillati</taxon>
        <taxon>Candidatus Sericytochromatia</taxon>
        <taxon>Candidatus Tanganyikabacteria</taxon>
    </lineage>
</organism>
<evidence type="ECO:0000313" key="5">
    <source>
        <dbReference type="Proteomes" id="UP000703893"/>
    </source>
</evidence>
<dbReference type="PANTHER" id="PTHR32089">
    <property type="entry name" value="METHYL-ACCEPTING CHEMOTAXIS PROTEIN MCPB"/>
    <property type="match status" value="1"/>
</dbReference>
<dbReference type="InterPro" id="IPR004089">
    <property type="entry name" value="MCPsignal_dom"/>
</dbReference>
<feature type="domain" description="Methyl-accepting transducer" evidence="3">
    <location>
        <begin position="34"/>
        <end position="270"/>
    </location>
</feature>
<protein>
    <recommendedName>
        <fullName evidence="3">Methyl-accepting transducer domain-containing protein</fullName>
    </recommendedName>
</protein>
<dbReference type="Gene3D" id="1.10.287.950">
    <property type="entry name" value="Methyl-accepting chemotaxis protein"/>
    <property type="match status" value="1"/>
</dbReference>
<reference evidence="4 5" key="1">
    <citation type="submission" date="2019-03" db="EMBL/GenBank/DDBJ databases">
        <title>Lake Tanganyika Metagenome-Assembled Genomes (MAGs).</title>
        <authorList>
            <person name="Tran P."/>
        </authorList>
    </citation>
    <scope>NUCLEOTIDE SEQUENCE [LARGE SCALE GENOMIC DNA]</scope>
    <source>
        <strain evidence="4">K_DeepCast_65m_m2_236</strain>
    </source>
</reference>
<dbReference type="PANTHER" id="PTHR32089:SF112">
    <property type="entry name" value="LYSOZYME-LIKE PROTEIN-RELATED"/>
    <property type="match status" value="1"/>
</dbReference>
<proteinExistence type="predicted"/>